<feature type="transmembrane region" description="Helical" evidence="6">
    <location>
        <begin position="21"/>
        <end position="46"/>
    </location>
</feature>
<reference evidence="8 9" key="1">
    <citation type="submission" date="2020-02" db="EMBL/GenBank/DDBJ databases">
        <title>Whole-genome analyses of novel actinobacteria.</title>
        <authorList>
            <person name="Sahin N."/>
        </authorList>
    </citation>
    <scope>NUCLEOTIDE SEQUENCE [LARGE SCALE GENOMIC DNA]</scope>
    <source>
        <strain evidence="8 9">A7024</strain>
    </source>
</reference>
<feature type="transmembrane region" description="Helical" evidence="6">
    <location>
        <begin position="382"/>
        <end position="409"/>
    </location>
</feature>
<dbReference type="RefSeq" id="WP_165245544.1">
    <property type="nucleotide sequence ID" value="NZ_JAAKZV010000397.1"/>
</dbReference>
<keyword evidence="4 6" id="KW-1133">Transmembrane helix</keyword>
<comment type="subcellular location">
    <subcellularLocation>
        <location evidence="1">Cell membrane</location>
        <topology evidence="1">Multi-pass membrane protein</topology>
    </subcellularLocation>
</comment>
<keyword evidence="5 6" id="KW-0472">Membrane</keyword>
<feature type="transmembrane region" description="Helical" evidence="6">
    <location>
        <begin position="236"/>
        <end position="262"/>
    </location>
</feature>
<feature type="non-terminal residue" evidence="8">
    <location>
        <position position="410"/>
    </location>
</feature>
<evidence type="ECO:0000256" key="4">
    <source>
        <dbReference type="ARBA" id="ARBA00022989"/>
    </source>
</evidence>
<evidence type="ECO:0000256" key="5">
    <source>
        <dbReference type="ARBA" id="ARBA00023136"/>
    </source>
</evidence>
<feature type="domain" description="ABC3 transporter permease C-terminal" evidence="7">
    <location>
        <begin position="69"/>
        <end position="189"/>
    </location>
</feature>
<dbReference type="EMBL" id="JAAKZV010000397">
    <property type="protein sequence ID" value="NGN70062.1"/>
    <property type="molecule type" value="Genomic_DNA"/>
</dbReference>
<sequence>MKAEARLAWALMRGSDRREWLRVLLTVVGSAVATAFALAAVTVAAIRGEHWHYSSALLGESGLRPGVIAALLLLLLTALAFLGQCARIGAAHRDRRLAALRLTGGTPRQVRRIAALETGLACLAGALLAVVVFLGLWAWAEAVQPDGRGQQLTWPTDIPLPLLPWLGTALCMPVLAVLATLFALRRVVAEPLAVSRRTVRRTPLKLALIFGLPPAVIVVGFGALQVMAGQQADGWIYPLFAALTGLIAAGVVLGTGALAVLLGRAFATTDRPALLIAAHRLRLDPWSGARTHGTLLFATVMGTGFAVLWQDLLASVEHGNYAEDDSFYTGSYALVATAFVIGLAVTVGGLAVGSAESLVTRRRALAAQYAAGVPRAVLRRAVLLEVLLPVVPAVVVAAGAGLAVGGLLVT</sequence>
<keyword evidence="9" id="KW-1185">Reference proteome</keyword>
<evidence type="ECO:0000256" key="2">
    <source>
        <dbReference type="ARBA" id="ARBA00022475"/>
    </source>
</evidence>
<gene>
    <name evidence="8" type="ORF">G5C51_40015</name>
</gene>
<evidence type="ECO:0000313" key="8">
    <source>
        <dbReference type="EMBL" id="NGN70062.1"/>
    </source>
</evidence>
<feature type="transmembrane region" description="Helical" evidence="6">
    <location>
        <begin position="66"/>
        <end position="86"/>
    </location>
</feature>
<feature type="transmembrane region" description="Helical" evidence="6">
    <location>
        <begin position="160"/>
        <end position="184"/>
    </location>
</feature>
<feature type="transmembrane region" description="Helical" evidence="6">
    <location>
        <begin position="118"/>
        <end position="140"/>
    </location>
</feature>
<evidence type="ECO:0000256" key="6">
    <source>
        <dbReference type="SAM" id="Phobius"/>
    </source>
</evidence>
<keyword evidence="3 6" id="KW-0812">Transmembrane</keyword>
<feature type="transmembrane region" description="Helical" evidence="6">
    <location>
        <begin position="329"/>
        <end position="353"/>
    </location>
</feature>
<feature type="transmembrane region" description="Helical" evidence="6">
    <location>
        <begin position="204"/>
        <end position="224"/>
    </location>
</feature>
<dbReference type="GO" id="GO:0005886">
    <property type="term" value="C:plasma membrane"/>
    <property type="evidence" value="ECO:0007669"/>
    <property type="project" value="UniProtKB-SubCell"/>
</dbReference>
<evidence type="ECO:0000313" key="9">
    <source>
        <dbReference type="Proteomes" id="UP000481583"/>
    </source>
</evidence>
<organism evidence="8 9">
    <name type="scientific">Streptomyces coryli</name>
    <dbReference type="NCBI Taxonomy" id="1128680"/>
    <lineage>
        <taxon>Bacteria</taxon>
        <taxon>Bacillati</taxon>
        <taxon>Actinomycetota</taxon>
        <taxon>Actinomycetes</taxon>
        <taxon>Kitasatosporales</taxon>
        <taxon>Streptomycetaceae</taxon>
        <taxon>Streptomyces</taxon>
    </lineage>
</organism>
<evidence type="ECO:0000259" key="7">
    <source>
        <dbReference type="Pfam" id="PF02687"/>
    </source>
</evidence>
<dbReference type="Pfam" id="PF02687">
    <property type="entry name" value="FtsX"/>
    <property type="match status" value="1"/>
</dbReference>
<dbReference type="InterPro" id="IPR003838">
    <property type="entry name" value="ABC3_permease_C"/>
</dbReference>
<comment type="caution">
    <text evidence="8">The sequence shown here is derived from an EMBL/GenBank/DDBJ whole genome shotgun (WGS) entry which is preliminary data.</text>
</comment>
<name>A0A6G4UDH4_9ACTN</name>
<proteinExistence type="predicted"/>
<keyword evidence="2" id="KW-1003">Cell membrane</keyword>
<protein>
    <submittedName>
        <fullName evidence="8">ABC transporter permease</fullName>
    </submittedName>
</protein>
<evidence type="ECO:0000256" key="1">
    <source>
        <dbReference type="ARBA" id="ARBA00004651"/>
    </source>
</evidence>
<dbReference type="Proteomes" id="UP000481583">
    <property type="component" value="Unassembled WGS sequence"/>
</dbReference>
<evidence type="ECO:0000256" key="3">
    <source>
        <dbReference type="ARBA" id="ARBA00022692"/>
    </source>
</evidence>
<feature type="transmembrane region" description="Helical" evidence="6">
    <location>
        <begin position="289"/>
        <end position="309"/>
    </location>
</feature>
<dbReference type="AlphaFoldDB" id="A0A6G4UDH4"/>
<accession>A0A6G4UDH4</accession>